<evidence type="ECO:0000256" key="2">
    <source>
        <dbReference type="ARBA" id="ARBA00001946"/>
    </source>
</evidence>
<keyword evidence="9 14" id="KW-0067">ATP-binding</keyword>
<dbReference type="Proteomes" id="UP000014760">
    <property type="component" value="Unassembled WGS sequence"/>
</dbReference>
<dbReference type="FunFam" id="3.30.200.20:FF:000134">
    <property type="entry name" value="Dual specificity testis-specific protein kinase 2"/>
    <property type="match status" value="1"/>
</dbReference>
<dbReference type="InterPro" id="IPR000719">
    <property type="entry name" value="Prot_kinase_dom"/>
</dbReference>
<evidence type="ECO:0000256" key="12">
    <source>
        <dbReference type="ARBA" id="ARBA00049308"/>
    </source>
</evidence>
<dbReference type="Gene3D" id="3.30.200.20">
    <property type="entry name" value="Phosphorylase Kinase, domain 1"/>
    <property type="match status" value="1"/>
</dbReference>
<evidence type="ECO:0000256" key="9">
    <source>
        <dbReference type="ARBA" id="ARBA00022840"/>
    </source>
</evidence>
<dbReference type="InterPro" id="IPR050940">
    <property type="entry name" value="Actin_reg-Ser/Thr_kinase"/>
</dbReference>
<dbReference type="OrthoDB" id="20134at2759"/>
<dbReference type="PROSITE" id="PS50011">
    <property type="entry name" value="PROTEIN_KINASE_DOM"/>
    <property type="match status" value="1"/>
</dbReference>
<evidence type="ECO:0000259" key="15">
    <source>
        <dbReference type="PROSITE" id="PS50011"/>
    </source>
</evidence>
<comment type="catalytic activity">
    <reaction evidence="13">
        <text>L-tyrosyl-[protein] + ATP = O-phospho-L-tyrosyl-[protein] + ADP + H(+)</text>
        <dbReference type="Rhea" id="RHEA:10596"/>
        <dbReference type="Rhea" id="RHEA-COMP:10136"/>
        <dbReference type="Rhea" id="RHEA-COMP:20101"/>
        <dbReference type="ChEBI" id="CHEBI:15378"/>
        <dbReference type="ChEBI" id="CHEBI:30616"/>
        <dbReference type="ChEBI" id="CHEBI:46858"/>
        <dbReference type="ChEBI" id="CHEBI:61978"/>
        <dbReference type="ChEBI" id="CHEBI:456216"/>
        <dbReference type="EC" id="2.7.12.1"/>
    </reaction>
</comment>
<proteinExistence type="inferred from homology"/>
<dbReference type="InterPro" id="IPR008266">
    <property type="entry name" value="Tyr_kinase_AS"/>
</dbReference>
<dbReference type="GO" id="GO:0005524">
    <property type="term" value="F:ATP binding"/>
    <property type="evidence" value="ECO:0007669"/>
    <property type="project" value="UniProtKB-UniRule"/>
</dbReference>
<dbReference type="OMA" id="VNTFETM"/>
<dbReference type="SUPFAM" id="SSF56112">
    <property type="entry name" value="Protein kinase-like (PK-like)"/>
    <property type="match status" value="1"/>
</dbReference>
<evidence type="ECO:0000256" key="3">
    <source>
        <dbReference type="ARBA" id="ARBA00005843"/>
    </source>
</evidence>
<evidence type="ECO:0000256" key="5">
    <source>
        <dbReference type="ARBA" id="ARBA00022527"/>
    </source>
</evidence>
<dbReference type="PANTHER" id="PTHR46485">
    <property type="entry name" value="LIM DOMAIN KINASE 1"/>
    <property type="match status" value="1"/>
</dbReference>
<keyword evidence="8" id="KW-0418">Kinase</keyword>
<keyword evidence="5" id="KW-0723">Serine/threonine-protein kinase</keyword>
<dbReference type="InterPro" id="IPR011009">
    <property type="entry name" value="Kinase-like_dom_sf"/>
</dbReference>
<dbReference type="PROSITE" id="PS00107">
    <property type="entry name" value="PROTEIN_KINASE_ATP"/>
    <property type="match status" value="1"/>
</dbReference>
<organism evidence="16">
    <name type="scientific">Capitella teleta</name>
    <name type="common">Polychaete worm</name>
    <dbReference type="NCBI Taxonomy" id="283909"/>
    <lineage>
        <taxon>Eukaryota</taxon>
        <taxon>Metazoa</taxon>
        <taxon>Spiralia</taxon>
        <taxon>Lophotrochozoa</taxon>
        <taxon>Annelida</taxon>
        <taxon>Polychaeta</taxon>
        <taxon>Sedentaria</taxon>
        <taxon>Scolecida</taxon>
        <taxon>Capitellidae</taxon>
        <taxon>Capitella</taxon>
    </lineage>
</organism>
<evidence type="ECO:0000256" key="6">
    <source>
        <dbReference type="ARBA" id="ARBA00022679"/>
    </source>
</evidence>
<evidence type="ECO:0000256" key="4">
    <source>
        <dbReference type="ARBA" id="ARBA00013203"/>
    </source>
</evidence>
<dbReference type="AlphaFoldDB" id="N1PBE3"/>
<evidence type="ECO:0000256" key="14">
    <source>
        <dbReference type="PROSITE-ProRule" id="PRU10141"/>
    </source>
</evidence>
<comment type="similarity">
    <text evidence="3">Belongs to the protein kinase superfamily. TKL Ser/Thr protein kinase family.</text>
</comment>
<feature type="domain" description="Protein kinase" evidence="15">
    <location>
        <begin position="41"/>
        <end position="277"/>
    </location>
</feature>
<dbReference type="EMBL" id="AMQN01000052">
    <property type="status" value="NOT_ANNOTATED_CDS"/>
    <property type="molecule type" value="Genomic_DNA"/>
</dbReference>
<dbReference type="GO" id="GO:0046872">
    <property type="term" value="F:metal ion binding"/>
    <property type="evidence" value="ECO:0007669"/>
    <property type="project" value="UniProtKB-KW"/>
</dbReference>
<dbReference type="Gene3D" id="1.10.510.10">
    <property type="entry name" value="Transferase(Phosphotransferase) domain 1"/>
    <property type="match status" value="1"/>
</dbReference>
<evidence type="ECO:0000313" key="18">
    <source>
        <dbReference type="Proteomes" id="UP000014760"/>
    </source>
</evidence>
<reference evidence="17" key="3">
    <citation type="submission" date="2015-06" db="UniProtKB">
        <authorList>
            <consortium name="EnsemblMetazoa"/>
        </authorList>
    </citation>
    <scope>IDENTIFICATION</scope>
</reference>
<comment type="catalytic activity">
    <reaction evidence="12">
        <text>L-threonyl-[protein] + ATP = O-phospho-L-threonyl-[protein] + ADP + H(+)</text>
        <dbReference type="Rhea" id="RHEA:46608"/>
        <dbReference type="Rhea" id="RHEA-COMP:11060"/>
        <dbReference type="Rhea" id="RHEA-COMP:11605"/>
        <dbReference type="ChEBI" id="CHEBI:15378"/>
        <dbReference type="ChEBI" id="CHEBI:30013"/>
        <dbReference type="ChEBI" id="CHEBI:30616"/>
        <dbReference type="ChEBI" id="CHEBI:61977"/>
        <dbReference type="ChEBI" id="CHEBI:456216"/>
        <dbReference type="EC" id="2.7.12.1"/>
    </reaction>
</comment>
<dbReference type="GO" id="GO:0005634">
    <property type="term" value="C:nucleus"/>
    <property type="evidence" value="ECO:0007669"/>
    <property type="project" value="TreeGrafter"/>
</dbReference>
<accession>N1PBE3</accession>
<comment type="cofactor">
    <cofactor evidence="2">
        <name>Mg(2+)</name>
        <dbReference type="ChEBI" id="CHEBI:18420"/>
    </cofactor>
</comment>
<dbReference type="Pfam" id="PF07714">
    <property type="entry name" value="PK_Tyr_Ser-Thr"/>
    <property type="match status" value="1"/>
</dbReference>
<dbReference type="InterPro" id="IPR017441">
    <property type="entry name" value="Protein_kinase_ATP_BS"/>
</dbReference>
<evidence type="ECO:0000256" key="11">
    <source>
        <dbReference type="ARBA" id="ARBA00049003"/>
    </source>
</evidence>
<dbReference type="GO" id="GO:0004712">
    <property type="term" value="F:protein serine/threonine/tyrosine kinase activity"/>
    <property type="evidence" value="ECO:0007669"/>
    <property type="project" value="UniProtKB-EC"/>
</dbReference>
<dbReference type="GO" id="GO:0030036">
    <property type="term" value="P:actin cytoskeleton organization"/>
    <property type="evidence" value="ECO:0007669"/>
    <property type="project" value="TreeGrafter"/>
</dbReference>
<dbReference type="EC" id="2.7.12.1" evidence="4"/>
<sequence length="277" mass="31500">MADCKDDDDDELSQRRTTTRRSSVSCLALRHAVSSLYRLDDFTREPLGRGFFSEVFKVTHKASGKVMVLKLNTLLTNRPNVLREVQLMNKLSHPNILRFVGACVHEGQLHALTEFINGGSLEELLADDTTHLPWPKRILMATHTARGMCYLHSQGIMHRDLTSKNVLLKKEKDSIHTVIGDFGLATKIPDPLKTEGLPIVGSPYWMAPECINGKRYDEKADVFSYGIIMCEIIARIEADPDILPRTSVRHDDCLCTMSYNCFHLLLTEFWNRLRCVQ</sequence>
<dbReference type="PANTHER" id="PTHR46485:SF5">
    <property type="entry name" value="CENTER DIVIDER, ISOFORM A"/>
    <property type="match status" value="1"/>
</dbReference>
<dbReference type="EnsemblMetazoa" id="CapteT133079">
    <property type="protein sequence ID" value="CapteP133079"/>
    <property type="gene ID" value="CapteG133079"/>
</dbReference>
<dbReference type="PROSITE" id="PS00109">
    <property type="entry name" value="PROTEIN_KINASE_TYR"/>
    <property type="match status" value="1"/>
</dbReference>
<dbReference type="GO" id="GO:0005737">
    <property type="term" value="C:cytoplasm"/>
    <property type="evidence" value="ECO:0007669"/>
    <property type="project" value="TreeGrafter"/>
</dbReference>
<feature type="binding site" evidence="14">
    <location>
        <position position="70"/>
    </location>
    <ligand>
        <name>ATP</name>
        <dbReference type="ChEBI" id="CHEBI:30616"/>
    </ligand>
</feature>
<reference evidence="16 18" key="2">
    <citation type="journal article" date="2013" name="Nature">
        <title>Insights into bilaterian evolution from three spiralian genomes.</title>
        <authorList>
            <person name="Simakov O."/>
            <person name="Marletaz F."/>
            <person name="Cho S.J."/>
            <person name="Edsinger-Gonzales E."/>
            <person name="Havlak P."/>
            <person name="Hellsten U."/>
            <person name="Kuo D.H."/>
            <person name="Larsson T."/>
            <person name="Lv J."/>
            <person name="Arendt D."/>
            <person name="Savage R."/>
            <person name="Osoegawa K."/>
            <person name="de Jong P."/>
            <person name="Grimwood J."/>
            <person name="Chapman J.A."/>
            <person name="Shapiro H."/>
            <person name="Aerts A."/>
            <person name="Otillar R.P."/>
            <person name="Terry A.Y."/>
            <person name="Boore J.L."/>
            <person name="Grigoriev I.V."/>
            <person name="Lindberg D.R."/>
            <person name="Seaver E.C."/>
            <person name="Weisblat D.A."/>
            <person name="Putnam N.H."/>
            <person name="Rokhsar D.S."/>
        </authorList>
    </citation>
    <scope>NUCLEOTIDE SEQUENCE</scope>
    <source>
        <strain evidence="16 18">I ESC-2004</strain>
    </source>
</reference>
<comment type="cofactor">
    <cofactor evidence="1">
        <name>Mn(2+)</name>
        <dbReference type="ChEBI" id="CHEBI:29035"/>
    </cofactor>
</comment>
<reference evidence="18" key="1">
    <citation type="submission" date="2012-12" db="EMBL/GenBank/DDBJ databases">
        <authorList>
            <person name="Hellsten U."/>
            <person name="Grimwood J."/>
            <person name="Chapman J.A."/>
            <person name="Shapiro H."/>
            <person name="Aerts A."/>
            <person name="Otillar R.P."/>
            <person name="Terry A.Y."/>
            <person name="Boore J.L."/>
            <person name="Simakov O."/>
            <person name="Marletaz F."/>
            <person name="Cho S.-J."/>
            <person name="Edsinger-Gonzales E."/>
            <person name="Havlak P."/>
            <person name="Kuo D.-H."/>
            <person name="Larsson T."/>
            <person name="Lv J."/>
            <person name="Arendt D."/>
            <person name="Savage R."/>
            <person name="Osoegawa K."/>
            <person name="de Jong P."/>
            <person name="Lindberg D.R."/>
            <person name="Seaver E.C."/>
            <person name="Weisblat D.A."/>
            <person name="Putnam N.H."/>
            <person name="Grigoriev I.V."/>
            <person name="Rokhsar D.S."/>
        </authorList>
    </citation>
    <scope>NUCLEOTIDE SEQUENCE</scope>
    <source>
        <strain evidence="18">I ESC-2004</strain>
    </source>
</reference>
<evidence type="ECO:0000256" key="7">
    <source>
        <dbReference type="ARBA" id="ARBA00022741"/>
    </source>
</evidence>
<dbReference type="InterPro" id="IPR001245">
    <property type="entry name" value="Ser-Thr/Tyr_kinase_cat_dom"/>
</dbReference>
<dbReference type="GO" id="GO:0004674">
    <property type="term" value="F:protein serine/threonine kinase activity"/>
    <property type="evidence" value="ECO:0007669"/>
    <property type="project" value="UniProtKB-KW"/>
</dbReference>
<keyword evidence="10" id="KW-0464">Manganese</keyword>
<dbReference type="STRING" id="283909.N1PBE3"/>
<evidence type="ECO:0000256" key="10">
    <source>
        <dbReference type="ARBA" id="ARBA00023211"/>
    </source>
</evidence>
<evidence type="ECO:0000313" key="17">
    <source>
        <dbReference type="EnsemblMetazoa" id="CapteP133079"/>
    </source>
</evidence>
<name>N1PBE3_CAPTE</name>
<keyword evidence="7 14" id="KW-0547">Nucleotide-binding</keyword>
<dbReference type="PRINTS" id="PR00109">
    <property type="entry name" value="TYRKINASE"/>
</dbReference>
<keyword evidence="6" id="KW-0808">Transferase</keyword>
<evidence type="ECO:0000256" key="13">
    <source>
        <dbReference type="ARBA" id="ARBA00051680"/>
    </source>
</evidence>
<evidence type="ECO:0000256" key="8">
    <source>
        <dbReference type="ARBA" id="ARBA00022777"/>
    </source>
</evidence>
<evidence type="ECO:0000256" key="1">
    <source>
        <dbReference type="ARBA" id="ARBA00001936"/>
    </source>
</evidence>
<keyword evidence="18" id="KW-1185">Reference proteome</keyword>
<gene>
    <name evidence="16" type="ORF">CAPTEDRAFT_133079</name>
</gene>
<dbReference type="EMBL" id="KB291798">
    <property type="protein sequence ID" value="ELU18904.1"/>
    <property type="molecule type" value="Genomic_DNA"/>
</dbReference>
<evidence type="ECO:0000313" key="16">
    <source>
        <dbReference type="EMBL" id="ELU18904.1"/>
    </source>
</evidence>
<dbReference type="HOGENOM" id="CLU_000288_7_35_1"/>
<comment type="catalytic activity">
    <reaction evidence="11">
        <text>L-seryl-[protein] + ATP = O-phospho-L-seryl-[protein] + ADP + H(+)</text>
        <dbReference type="Rhea" id="RHEA:17989"/>
        <dbReference type="Rhea" id="RHEA-COMP:9863"/>
        <dbReference type="Rhea" id="RHEA-COMP:11604"/>
        <dbReference type="ChEBI" id="CHEBI:15378"/>
        <dbReference type="ChEBI" id="CHEBI:29999"/>
        <dbReference type="ChEBI" id="CHEBI:30616"/>
        <dbReference type="ChEBI" id="CHEBI:83421"/>
        <dbReference type="ChEBI" id="CHEBI:456216"/>
        <dbReference type="EC" id="2.7.12.1"/>
    </reaction>
</comment>
<protein>
    <recommendedName>
        <fullName evidence="4">dual-specificity kinase</fullName>
        <ecNumber evidence="4">2.7.12.1</ecNumber>
    </recommendedName>
</protein>